<dbReference type="Pfam" id="PF21365">
    <property type="entry name" value="Glyco_hydro_31_3rd"/>
    <property type="match status" value="1"/>
</dbReference>
<evidence type="ECO:0000259" key="1">
    <source>
        <dbReference type="Pfam" id="PF21365"/>
    </source>
</evidence>
<dbReference type="PANTHER" id="PTHR43863:SF2">
    <property type="entry name" value="MALTASE-GLUCOAMYLASE"/>
    <property type="match status" value="1"/>
</dbReference>
<feature type="domain" description="Glycosyl hydrolase family 31 C-terminal" evidence="1">
    <location>
        <begin position="9"/>
        <end position="76"/>
    </location>
</feature>
<dbReference type="InterPro" id="IPR051816">
    <property type="entry name" value="Glycosyl_Hydrolase_31"/>
</dbReference>
<dbReference type="EMBL" id="BAABDD010000003">
    <property type="protein sequence ID" value="GAA3729700.1"/>
    <property type="molecule type" value="Genomic_DNA"/>
</dbReference>
<dbReference type="InterPro" id="IPR013780">
    <property type="entry name" value="Glyco_hydro_b"/>
</dbReference>
<comment type="caution">
    <text evidence="2">The sequence shown here is derived from an EMBL/GenBank/DDBJ whole genome shotgun (WGS) entry which is preliminary data.</text>
</comment>
<dbReference type="InterPro" id="IPR048395">
    <property type="entry name" value="Glyco_hydro_31_C"/>
</dbReference>
<gene>
    <name evidence="2" type="ORF">GCM10022402_07990</name>
</gene>
<sequence length="81" mass="8647">MDEASRSGLAPMRPLFVAHPHDPLAWEVEDQFLLGADVLVAPVLSAGCRSRAVYLPAGRTWGEAGTGARHADGAWVQAPLR</sequence>
<accession>A0ABP7F501</accession>
<proteinExistence type="predicted"/>
<dbReference type="SUPFAM" id="SSF51011">
    <property type="entry name" value="Glycosyl hydrolase domain"/>
    <property type="match status" value="1"/>
</dbReference>
<dbReference type="Proteomes" id="UP001500908">
    <property type="component" value="Unassembled WGS sequence"/>
</dbReference>
<dbReference type="RefSeq" id="WP_344967398.1">
    <property type="nucleotide sequence ID" value="NZ_BAABDD010000003.1"/>
</dbReference>
<evidence type="ECO:0000313" key="3">
    <source>
        <dbReference type="Proteomes" id="UP001500908"/>
    </source>
</evidence>
<reference evidence="3" key="1">
    <citation type="journal article" date="2019" name="Int. J. Syst. Evol. Microbiol.">
        <title>The Global Catalogue of Microorganisms (GCM) 10K type strain sequencing project: providing services to taxonomists for standard genome sequencing and annotation.</title>
        <authorList>
            <consortium name="The Broad Institute Genomics Platform"/>
            <consortium name="The Broad Institute Genome Sequencing Center for Infectious Disease"/>
            <person name="Wu L."/>
            <person name="Ma J."/>
        </authorList>
    </citation>
    <scope>NUCLEOTIDE SEQUENCE [LARGE SCALE GENOMIC DNA]</scope>
    <source>
        <strain evidence="3">JCM 17137</strain>
    </source>
</reference>
<evidence type="ECO:0000313" key="2">
    <source>
        <dbReference type="EMBL" id="GAA3729700.1"/>
    </source>
</evidence>
<keyword evidence="3" id="KW-1185">Reference proteome</keyword>
<organism evidence="2 3">
    <name type="scientific">Salinactinospora qingdaonensis</name>
    <dbReference type="NCBI Taxonomy" id="702744"/>
    <lineage>
        <taxon>Bacteria</taxon>
        <taxon>Bacillati</taxon>
        <taxon>Actinomycetota</taxon>
        <taxon>Actinomycetes</taxon>
        <taxon>Streptosporangiales</taxon>
        <taxon>Nocardiopsidaceae</taxon>
        <taxon>Salinactinospora</taxon>
    </lineage>
</organism>
<protein>
    <recommendedName>
        <fullName evidence="1">Glycosyl hydrolase family 31 C-terminal domain-containing protein</fullName>
    </recommendedName>
</protein>
<dbReference type="PANTHER" id="PTHR43863">
    <property type="entry name" value="HYDROLASE, PUTATIVE (AFU_ORTHOLOGUE AFUA_1G03140)-RELATED"/>
    <property type="match status" value="1"/>
</dbReference>
<dbReference type="Gene3D" id="2.60.40.1180">
    <property type="entry name" value="Golgi alpha-mannosidase II"/>
    <property type="match status" value="1"/>
</dbReference>
<name>A0ABP7F501_9ACTN</name>